<dbReference type="EMBL" id="BSYO01000012">
    <property type="protein sequence ID" value="GMH13261.1"/>
    <property type="molecule type" value="Genomic_DNA"/>
</dbReference>
<dbReference type="PANTHER" id="PTHR46835:SF4">
    <property type="entry name" value="B-ZIP PROTEIN"/>
    <property type="match status" value="1"/>
</dbReference>
<sequence length="304" mass="33789">MSRQPQLPPRSPFQKKAIACPIELNSSNLPEGDDLFTRHQKSLSQSSILEDQQQWFDDLFSDLGSNSDGIFHCHSASDSATLLDGILQQRTLTSGINNESSGHDESDSVLLESACFYGPNSPRQKANSAFSDNSVLSALSNFLARSPERYVEVNTQSSGTAHSCLDGDSSGASNDLDDEQKAEKRHPRQRSRVRKLQYIAELERTVNVFQSFESELACRISTLLQQHAALSMENSNLKQQMARLQQQKLIIDSEYKFLMKEAANLKLDLSSSSMNNARMRSGSSHGEASKVTWPMLNWGKLNLG</sequence>
<reference evidence="3" key="1">
    <citation type="submission" date="2023-05" db="EMBL/GenBank/DDBJ databases">
        <title>Nepenthes gracilis genome sequencing.</title>
        <authorList>
            <person name="Fukushima K."/>
        </authorList>
    </citation>
    <scope>NUCLEOTIDE SEQUENCE</scope>
    <source>
        <strain evidence="3">SING2019-196</strain>
    </source>
</reference>
<keyword evidence="4" id="KW-1185">Reference proteome</keyword>
<evidence type="ECO:0008006" key="5">
    <source>
        <dbReference type="Google" id="ProtNLM"/>
    </source>
</evidence>
<dbReference type="GO" id="GO:0005634">
    <property type="term" value="C:nucleus"/>
    <property type="evidence" value="ECO:0007669"/>
    <property type="project" value="UniProtKB-ARBA"/>
</dbReference>
<name>A0AAD3XR02_NEPGR</name>
<evidence type="ECO:0000256" key="2">
    <source>
        <dbReference type="SAM" id="MobiDB-lite"/>
    </source>
</evidence>
<comment type="caution">
    <text evidence="3">The sequence shown here is derived from an EMBL/GenBank/DDBJ whole genome shotgun (WGS) entry which is preliminary data.</text>
</comment>
<evidence type="ECO:0000313" key="3">
    <source>
        <dbReference type="EMBL" id="GMH13261.1"/>
    </source>
</evidence>
<dbReference type="PANTHER" id="PTHR46835">
    <property type="entry name" value="BASIC-LEUCINE ZIPPER (BZIP) TRANSCRIPTION FACTOR FAMILY PROTEIN-RELATED"/>
    <property type="match status" value="1"/>
</dbReference>
<dbReference type="GO" id="GO:0003700">
    <property type="term" value="F:DNA-binding transcription factor activity"/>
    <property type="evidence" value="ECO:0007669"/>
    <property type="project" value="InterPro"/>
</dbReference>
<protein>
    <recommendedName>
        <fullName evidence="5">BZIP domain-containing protein</fullName>
    </recommendedName>
</protein>
<organism evidence="3 4">
    <name type="scientific">Nepenthes gracilis</name>
    <name type="common">Slender pitcher plant</name>
    <dbReference type="NCBI Taxonomy" id="150966"/>
    <lineage>
        <taxon>Eukaryota</taxon>
        <taxon>Viridiplantae</taxon>
        <taxon>Streptophyta</taxon>
        <taxon>Embryophyta</taxon>
        <taxon>Tracheophyta</taxon>
        <taxon>Spermatophyta</taxon>
        <taxon>Magnoliopsida</taxon>
        <taxon>eudicotyledons</taxon>
        <taxon>Gunneridae</taxon>
        <taxon>Pentapetalae</taxon>
        <taxon>Caryophyllales</taxon>
        <taxon>Nepenthaceae</taxon>
        <taxon>Nepenthes</taxon>
    </lineage>
</organism>
<feature type="region of interest" description="Disordered" evidence="2">
    <location>
        <begin position="154"/>
        <end position="192"/>
    </location>
</feature>
<dbReference type="InterPro" id="IPR044797">
    <property type="entry name" value="At4g06598-like"/>
</dbReference>
<gene>
    <name evidence="3" type="ORF">Nepgr_015102</name>
</gene>
<evidence type="ECO:0000313" key="4">
    <source>
        <dbReference type="Proteomes" id="UP001279734"/>
    </source>
</evidence>
<keyword evidence="1" id="KW-0175">Coiled coil</keyword>
<dbReference type="AlphaFoldDB" id="A0AAD3XR02"/>
<dbReference type="InterPro" id="IPR044759">
    <property type="entry name" value="bZIP_RF2"/>
</dbReference>
<proteinExistence type="predicted"/>
<feature type="coiled-coil region" evidence="1">
    <location>
        <begin position="220"/>
        <end position="254"/>
    </location>
</feature>
<dbReference type="CDD" id="cd14703">
    <property type="entry name" value="bZIP_plant_RF2"/>
    <property type="match status" value="1"/>
</dbReference>
<dbReference type="Proteomes" id="UP001279734">
    <property type="component" value="Unassembled WGS sequence"/>
</dbReference>
<evidence type="ECO:0000256" key="1">
    <source>
        <dbReference type="SAM" id="Coils"/>
    </source>
</evidence>
<feature type="compositionally biased region" description="Basic residues" evidence="2">
    <location>
        <begin position="183"/>
        <end position="192"/>
    </location>
</feature>
<accession>A0AAD3XR02</accession>